<protein>
    <submittedName>
        <fullName evidence="1">Uncharacterized protein</fullName>
    </submittedName>
</protein>
<evidence type="ECO:0000313" key="1">
    <source>
        <dbReference type="EMBL" id="MDO2408885.1"/>
    </source>
</evidence>
<gene>
    <name evidence="1" type="ORF">Q2362_02070</name>
</gene>
<name>A0ABT8T668_9BACT</name>
<keyword evidence="2" id="KW-1185">Reference proteome</keyword>
<dbReference type="EMBL" id="JAULJQ010000002">
    <property type="protein sequence ID" value="MDO2408885.1"/>
    <property type="molecule type" value="Genomic_DNA"/>
</dbReference>
<organism evidence="1 2">
    <name type="scientific">Campylobacter magnus</name>
    <dbReference type="NCBI Taxonomy" id="3026462"/>
    <lineage>
        <taxon>Bacteria</taxon>
        <taxon>Pseudomonadati</taxon>
        <taxon>Campylobacterota</taxon>
        <taxon>Epsilonproteobacteria</taxon>
        <taxon>Campylobacterales</taxon>
        <taxon>Campylobacteraceae</taxon>
        <taxon>Campylobacter</taxon>
    </lineage>
</organism>
<dbReference type="Proteomes" id="UP001171111">
    <property type="component" value="Unassembled WGS sequence"/>
</dbReference>
<dbReference type="RefSeq" id="WP_302243644.1">
    <property type="nucleotide sequence ID" value="NZ_JAULJQ010000002.1"/>
</dbReference>
<proteinExistence type="predicted"/>
<sequence length="68" mass="7679">MRAIIASFALFVCAFGGEVDFLQNDCIEGCIKSYLPQKPKPRLKAKDKAMFNGIYNNYQANDRVEGKM</sequence>
<accession>A0ABT8T668</accession>
<comment type="caution">
    <text evidence="1">The sequence shown here is derived from an EMBL/GenBank/DDBJ whole genome shotgun (WGS) entry which is preliminary data.</text>
</comment>
<evidence type="ECO:0000313" key="2">
    <source>
        <dbReference type="Proteomes" id="UP001171111"/>
    </source>
</evidence>
<reference evidence="1 2" key="1">
    <citation type="submission" date="2023-06" db="EMBL/GenBank/DDBJ databases">
        <title>Campylobacter magnum sp. nov., isolated from cecal contents of domestic pigs (Sus scrofa domesticus).</title>
        <authorList>
            <person name="Papic B."/>
            <person name="Gruntar I."/>
        </authorList>
    </citation>
    <scope>NUCLEOTIDE SEQUENCE [LARGE SCALE GENOMIC DNA]</scope>
    <source>
        <strain evidence="2">34484-21</strain>
    </source>
</reference>